<keyword evidence="4" id="KW-0732">Signal</keyword>
<organism evidence="6 7">
    <name type="scientific">Acinetobacter indicus</name>
    <dbReference type="NCBI Taxonomy" id="756892"/>
    <lineage>
        <taxon>Bacteria</taxon>
        <taxon>Pseudomonadati</taxon>
        <taxon>Pseudomonadota</taxon>
        <taxon>Gammaproteobacteria</taxon>
        <taxon>Moraxellales</taxon>
        <taxon>Moraxellaceae</taxon>
        <taxon>Acinetobacter</taxon>
    </lineage>
</organism>
<feature type="active site" evidence="3">
    <location>
        <position position="163"/>
    </location>
</feature>
<evidence type="ECO:0000256" key="4">
    <source>
        <dbReference type="SAM" id="SignalP"/>
    </source>
</evidence>
<name>A0A6C0Y1E9_9GAMM</name>
<dbReference type="InterPro" id="IPR033140">
    <property type="entry name" value="Lipase_GDXG_put_SER_AS"/>
</dbReference>
<dbReference type="EMBL" id="CP044455">
    <property type="protein sequence ID" value="QIC70026.1"/>
    <property type="molecule type" value="Genomic_DNA"/>
</dbReference>
<feature type="chain" id="PRO_5025419616" evidence="4">
    <location>
        <begin position="24"/>
        <end position="339"/>
    </location>
</feature>
<dbReference type="InterPro" id="IPR002168">
    <property type="entry name" value="Lipase_GDXG_HIS_AS"/>
</dbReference>
<dbReference type="InterPro" id="IPR029058">
    <property type="entry name" value="AB_hydrolase_fold"/>
</dbReference>
<dbReference type="InterPro" id="IPR050300">
    <property type="entry name" value="GDXG_lipolytic_enzyme"/>
</dbReference>
<dbReference type="GO" id="GO:0016787">
    <property type="term" value="F:hydrolase activity"/>
    <property type="evidence" value="ECO:0007669"/>
    <property type="project" value="UniProtKB-KW"/>
</dbReference>
<gene>
    <name evidence="6" type="ORF">FSC09_06200</name>
</gene>
<feature type="signal peptide" evidence="4">
    <location>
        <begin position="1"/>
        <end position="23"/>
    </location>
</feature>
<dbReference type="PROSITE" id="PS51257">
    <property type="entry name" value="PROKAR_LIPOPROTEIN"/>
    <property type="match status" value="1"/>
</dbReference>
<dbReference type="Proteomes" id="UP000503440">
    <property type="component" value="Chromosome"/>
</dbReference>
<feature type="domain" description="BD-FAE-like" evidence="5">
    <location>
        <begin position="68"/>
        <end position="273"/>
    </location>
</feature>
<accession>A0A6C0Y1E9</accession>
<dbReference type="InterPro" id="IPR049492">
    <property type="entry name" value="BD-FAE-like_dom"/>
</dbReference>
<evidence type="ECO:0000256" key="3">
    <source>
        <dbReference type="PROSITE-ProRule" id="PRU10038"/>
    </source>
</evidence>
<dbReference type="AlphaFoldDB" id="A0A6C0Y1E9"/>
<evidence type="ECO:0000313" key="6">
    <source>
        <dbReference type="EMBL" id="QIC70026.1"/>
    </source>
</evidence>
<comment type="similarity">
    <text evidence="1">Belongs to the 'GDXG' lipolytic enzyme family.</text>
</comment>
<keyword evidence="2 6" id="KW-0378">Hydrolase</keyword>
<evidence type="ECO:0000256" key="1">
    <source>
        <dbReference type="ARBA" id="ARBA00010515"/>
    </source>
</evidence>
<dbReference type="PROSITE" id="PS01173">
    <property type="entry name" value="LIPASE_GDXG_HIS"/>
    <property type="match status" value="1"/>
</dbReference>
<dbReference type="Gene3D" id="3.40.50.1820">
    <property type="entry name" value="alpha/beta hydrolase"/>
    <property type="match status" value="1"/>
</dbReference>
<reference evidence="6 7" key="1">
    <citation type="submission" date="2019-09" db="EMBL/GenBank/DDBJ databases">
        <title>Non-baumannii Acinetobacter spp. carrying blaNDM-1 isolated in China.</title>
        <authorList>
            <person name="Cui C."/>
            <person name="Chen C."/>
            <person name="Sun J."/>
            <person name="Liu Y."/>
        </authorList>
    </citation>
    <scope>NUCLEOTIDE SEQUENCE [LARGE SCALE GENOMIC DNA]</scope>
    <source>
        <strain evidence="6 7">B18</strain>
    </source>
</reference>
<evidence type="ECO:0000256" key="2">
    <source>
        <dbReference type="ARBA" id="ARBA00022801"/>
    </source>
</evidence>
<evidence type="ECO:0000259" key="5">
    <source>
        <dbReference type="Pfam" id="PF20434"/>
    </source>
</evidence>
<proteinExistence type="inferred from homology"/>
<dbReference type="Pfam" id="PF20434">
    <property type="entry name" value="BD-FAE"/>
    <property type="match status" value="1"/>
</dbReference>
<dbReference type="PROSITE" id="PS01174">
    <property type="entry name" value="LIPASE_GDXG_SER"/>
    <property type="match status" value="1"/>
</dbReference>
<sequence length="339" mass="37706">MKYLMLSLCMSLLLVLSGCQSTAGNSRIIAGAFNLTTQLQQKLMDRDAPQQVRVLENIQYQQDPDLSLDVYLPAQTPDDTGLRPAVVWIHGGGWISGSKAHARGYFKRLADAGYPVFSLQYQLAPAATYPTQLHQINQALAYIQEHGALFGVDAEQLFLAGDSAGANLASHYAALLSNPEFAAHSEFVPVLALTQLKGVILHCGIYDLPYFIKTAPDEIKIVEWGIYNMVQAYTGDRKQDAEFLQQISPIQHITPAFPPVFLSGGNKDCLTDTQSLPLLEVLKQQQVPVKAVFYPDSKRWLIHEYQFLMHLPESQQTFEQTLSFLADYSKADQTDRSAP</sequence>
<evidence type="ECO:0000313" key="7">
    <source>
        <dbReference type="Proteomes" id="UP000503440"/>
    </source>
</evidence>
<protein>
    <submittedName>
        <fullName evidence="6">Alpha/beta hydrolase</fullName>
    </submittedName>
</protein>
<dbReference type="RefSeq" id="WP_163145729.1">
    <property type="nucleotide sequence ID" value="NZ_CP044455.1"/>
</dbReference>
<dbReference type="PANTHER" id="PTHR48081">
    <property type="entry name" value="AB HYDROLASE SUPERFAMILY PROTEIN C4A8.06C"/>
    <property type="match status" value="1"/>
</dbReference>
<dbReference type="SUPFAM" id="SSF53474">
    <property type="entry name" value="alpha/beta-Hydrolases"/>
    <property type="match status" value="1"/>
</dbReference>